<dbReference type="Pfam" id="PF11917">
    <property type="entry name" value="DUF3435"/>
    <property type="match status" value="1"/>
</dbReference>
<dbReference type="GO" id="GO:0006310">
    <property type="term" value="P:DNA recombination"/>
    <property type="evidence" value="ECO:0007669"/>
    <property type="project" value="UniProtKB-KW"/>
</dbReference>
<keyword evidence="1" id="KW-0233">DNA recombination</keyword>
<sequence>MALIQGRAEMHTSYQNAILNSQTPDGVDYMAMRQSLGESCFTHRRIHAPSSERGLKSIERLWIKHISSFHLDPREELDRVQPEIYITFLIWMVHTSRKKELARSTVETRWKNFRIYRYNVTGKKMDEVVGATVIKWINESGPLITSGAIHLRTRPKPTFCNQDLGALLEHLWRHDPETFVHERYRIQMAFLTQLTSYTSGRPGSMMPTVDYIDSITYQDFLLLKIPFRNKTRLVLLFTNNFFKGRRYKNKPVTFIMYQLDEIATLPFCPVLNFLALAFADDAFLDFSTPEDLFSLEISEFRNGQVYHFKDSVLEQPILRRASRDGTSLTERPWSDDDYRAILSKCGMKAGFKEDLLPYALRRGCANAVIGKSTSVQLMQIMGHTDPTTMRHYLSSKVQVDTQSGYLGLDRNDELFLQVGSMSLDRDTRAPWKLDSAQIQALEQQRDIMDLKEKRASILKKIIRTNGSLCKAKESASPLLQEYSSCDQNLTTLRGQKRDQLLQEVRTRFFKNINSYDIRQQLGTAPIPDFSVVQPGRIQLGPERAAVAASLYSDGKPSYEEVVKALIQLAKCPGSLNTCSFCGWESYSSLKDHLQEHLDEELNQVDRSLSCIFCLTDRNLPIGNRLKCKFSKRANLKRHINQYHASELMTTRHCPMPQCHSLDPENPVPFKNHLAKIHSCFV</sequence>
<proteinExistence type="predicted"/>
<dbReference type="AlphaFoldDB" id="A0A7C8QHA6"/>
<dbReference type="InterPro" id="IPR013762">
    <property type="entry name" value="Integrase-like_cat_sf"/>
</dbReference>
<dbReference type="EMBL" id="WIWS01000080">
    <property type="protein sequence ID" value="KAF3210426.1"/>
    <property type="molecule type" value="Genomic_DNA"/>
</dbReference>
<dbReference type="GO" id="GO:0015074">
    <property type="term" value="P:DNA integration"/>
    <property type="evidence" value="ECO:0007669"/>
    <property type="project" value="InterPro"/>
</dbReference>
<dbReference type="InterPro" id="IPR011010">
    <property type="entry name" value="DNA_brk_join_enz"/>
</dbReference>
<dbReference type="PANTHER" id="PTHR37535:SF3">
    <property type="entry name" value="FLUG DOMAIN-CONTAINING PROTEIN"/>
    <property type="match status" value="1"/>
</dbReference>
<comment type="caution">
    <text evidence="2">The sequence shown here is derived from an EMBL/GenBank/DDBJ whole genome shotgun (WGS) entry which is preliminary data.</text>
</comment>
<accession>A0A7C8QHA6</accession>
<name>A0A7C8QHA6_ORBOL</name>
<reference evidence="2 3" key="1">
    <citation type="submission" date="2019-06" db="EMBL/GenBank/DDBJ databases">
        <authorList>
            <person name="Palmer J.M."/>
        </authorList>
    </citation>
    <scope>NUCLEOTIDE SEQUENCE [LARGE SCALE GENOMIC DNA]</scope>
    <source>
        <strain evidence="2 3">TWF106</strain>
    </source>
</reference>
<dbReference type="PANTHER" id="PTHR37535">
    <property type="entry name" value="FLUG DOMAIN PROTEIN"/>
    <property type="match status" value="1"/>
</dbReference>
<evidence type="ECO:0000313" key="2">
    <source>
        <dbReference type="EMBL" id="KAF3210426.1"/>
    </source>
</evidence>
<evidence type="ECO:0000256" key="1">
    <source>
        <dbReference type="ARBA" id="ARBA00023172"/>
    </source>
</evidence>
<dbReference type="SUPFAM" id="SSF56349">
    <property type="entry name" value="DNA breaking-rejoining enzymes"/>
    <property type="match status" value="1"/>
</dbReference>
<dbReference type="InterPro" id="IPR021842">
    <property type="entry name" value="DUF3435"/>
</dbReference>
<dbReference type="GO" id="GO:0003677">
    <property type="term" value="F:DNA binding"/>
    <property type="evidence" value="ECO:0007669"/>
    <property type="project" value="InterPro"/>
</dbReference>
<organism evidence="2 3">
    <name type="scientific">Orbilia oligospora</name>
    <name type="common">Nematode-trapping fungus</name>
    <name type="synonym">Arthrobotrys oligospora</name>
    <dbReference type="NCBI Taxonomy" id="2813651"/>
    <lineage>
        <taxon>Eukaryota</taxon>
        <taxon>Fungi</taxon>
        <taxon>Dikarya</taxon>
        <taxon>Ascomycota</taxon>
        <taxon>Pezizomycotina</taxon>
        <taxon>Orbiliomycetes</taxon>
        <taxon>Orbiliales</taxon>
        <taxon>Orbiliaceae</taxon>
        <taxon>Orbilia</taxon>
    </lineage>
</organism>
<protein>
    <submittedName>
        <fullName evidence="2">Uncharacterized protein</fullName>
    </submittedName>
</protein>
<gene>
    <name evidence="2" type="ORF">TWF106_010722</name>
</gene>
<dbReference type="Gene3D" id="1.10.443.10">
    <property type="entry name" value="Intergrase catalytic core"/>
    <property type="match status" value="1"/>
</dbReference>
<dbReference type="Proteomes" id="UP000472727">
    <property type="component" value="Unassembled WGS sequence"/>
</dbReference>
<evidence type="ECO:0000313" key="3">
    <source>
        <dbReference type="Proteomes" id="UP000472727"/>
    </source>
</evidence>